<comment type="caution">
    <text evidence="1">The sequence shown here is derived from an EMBL/GenBank/DDBJ whole genome shotgun (WGS) entry which is preliminary data.</text>
</comment>
<protein>
    <submittedName>
        <fullName evidence="1">Uncharacterized protein</fullName>
    </submittedName>
</protein>
<keyword evidence="2" id="KW-1185">Reference proteome</keyword>
<dbReference type="Proteomes" id="UP000835052">
    <property type="component" value="Unassembled WGS sequence"/>
</dbReference>
<evidence type="ECO:0000313" key="2">
    <source>
        <dbReference type="Proteomes" id="UP000835052"/>
    </source>
</evidence>
<dbReference type="EMBL" id="CAJGYM010000130">
    <property type="protein sequence ID" value="CAD6198572.1"/>
    <property type="molecule type" value="Genomic_DNA"/>
</dbReference>
<sequence length="96" mass="10648">MIRNVMLSPIRSARNESLQETISQEFDVDVQSIHHMAEVTTLGSVLFRPCLQAKASDIAQGSIIVSKTPLVAQGCRTRDLSGKRRACWHCARQSPL</sequence>
<evidence type="ECO:0000313" key="1">
    <source>
        <dbReference type="EMBL" id="CAD6198572.1"/>
    </source>
</evidence>
<gene>
    <name evidence="1" type="ORF">CAUJ_LOCUS14478</name>
</gene>
<dbReference type="AlphaFoldDB" id="A0A8S1HRZ1"/>
<reference evidence="1" key="1">
    <citation type="submission" date="2020-10" db="EMBL/GenBank/DDBJ databases">
        <authorList>
            <person name="Kikuchi T."/>
        </authorList>
    </citation>
    <scope>NUCLEOTIDE SEQUENCE</scope>
    <source>
        <strain evidence="1">NKZ352</strain>
    </source>
</reference>
<proteinExistence type="predicted"/>
<accession>A0A8S1HRZ1</accession>
<name>A0A8S1HRZ1_9PELO</name>
<organism evidence="1 2">
    <name type="scientific">Caenorhabditis auriculariae</name>
    <dbReference type="NCBI Taxonomy" id="2777116"/>
    <lineage>
        <taxon>Eukaryota</taxon>
        <taxon>Metazoa</taxon>
        <taxon>Ecdysozoa</taxon>
        <taxon>Nematoda</taxon>
        <taxon>Chromadorea</taxon>
        <taxon>Rhabditida</taxon>
        <taxon>Rhabditina</taxon>
        <taxon>Rhabditomorpha</taxon>
        <taxon>Rhabditoidea</taxon>
        <taxon>Rhabditidae</taxon>
        <taxon>Peloderinae</taxon>
        <taxon>Caenorhabditis</taxon>
    </lineage>
</organism>